<comment type="similarity">
    <text evidence="2">Belongs to the TsaE family.</text>
</comment>
<protein>
    <recommendedName>
        <fullName evidence="3">tRNA threonylcarbamoyladenosine biosynthesis protein TsaE</fullName>
    </recommendedName>
    <alternativeName>
        <fullName evidence="10">t(6)A37 threonylcarbamoyladenosine biosynthesis protein TsaE</fullName>
    </alternativeName>
</protein>
<dbReference type="PANTHER" id="PTHR33540">
    <property type="entry name" value="TRNA THREONYLCARBAMOYLADENOSINE BIOSYNTHESIS PROTEIN TSAE"/>
    <property type="match status" value="1"/>
</dbReference>
<keyword evidence="12" id="KW-0808">Transferase</keyword>
<evidence type="ECO:0000256" key="10">
    <source>
        <dbReference type="ARBA" id="ARBA00032441"/>
    </source>
</evidence>
<evidence type="ECO:0000256" key="3">
    <source>
        <dbReference type="ARBA" id="ARBA00019010"/>
    </source>
</evidence>
<dbReference type="PANTHER" id="PTHR33540:SF2">
    <property type="entry name" value="TRNA THREONYLCARBAMOYLADENOSINE BIOSYNTHESIS PROTEIN TSAE"/>
    <property type="match status" value="1"/>
</dbReference>
<comment type="caution">
    <text evidence="12">The sequence shown here is derived from an EMBL/GenBank/DDBJ whole genome shotgun (WGS) entry which is preliminary data.</text>
</comment>
<dbReference type="PIRSF" id="PIRSF036599">
    <property type="entry name" value="AtpPhos"/>
    <property type="match status" value="1"/>
</dbReference>
<proteinExistence type="inferred from homology"/>
<evidence type="ECO:0000256" key="2">
    <source>
        <dbReference type="ARBA" id="ARBA00007599"/>
    </source>
</evidence>
<evidence type="ECO:0000256" key="7">
    <source>
        <dbReference type="ARBA" id="ARBA00022741"/>
    </source>
</evidence>
<dbReference type="Pfam" id="PF01636">
    <property type="entry name" value="APH"/>
    <property type="match status" value="1"/>
</dbReference>
<feature type="domain" description="Aminoglycoside phosphotransferase" evidence="11">
    <location>
        <begin position="175"/>
        <end position="425"/>
    </location>
</feature>
<gene>
    <name evidence="12" type="ORF">M2319_003148</name>
</gene>
<evidence type="ECO:0000256" key="4">
    <source>
        <dbReference type="ARBA" id="ARBA00022490"/>
    </source>
</evidence>
<evidence type="ECO:0000256" key="6">
    <source>
        <dbReference type="ARBA" id="ARBA00022723"/>
    </source>
</evidence>
<organism evidence="12 13">
    <name type="scientific">Rhodobium gokarnense</name>
    <dbReference type="NCBI Taxonomy" id="364296"/>
    <lineage>
        <taxon>Bacteria</taxon>
        <taxon>Pseudomonadati</taxon>
        <taxon>Pseudomonadota</taxon>
        <taxon>Alphaproteobacteria</taxon>
        <taxon>Hyphomicrobiales</taxon>
        <taxon>Rhodobiaceae</taxon>
        <taxon>Rhodobium</taxon>
    </lineage>
</organism>
<keyword evidence="5" id="KW-0819">tRNA processing</keyword>
<evidence type="ECO:0000256" key="5">
    <source>
        <dbReference type="ARBA" id="ARBA00022694"/>
    </source>
</evidence>
<keyword evidence="7" id="KW-0547">Nucleotide-binding</keyword>
<dbReference type="InterPro" id="IPR011009">
    <property type="entry name" value="Kinase-like_dom_sf"/>
</dbReference>
<evidence type="ECO:0000259" key="11">
    <source>
        <dbReference type="Pfam" id="PF01636"/>
    </source>
</evidence>
<keyword evidence="13" id="KW-1185">Reference proteome</keyword>
<comment type="subcellular location">
    <subcellularLocation>
        <location evidence="1">Cytoplasm</location>
    </subcellularLocation>
</comment>
<evidence type="ECO:0000256" key="1">
    <source>
        <dbReference type="ARBA" id="ARBA00004496"/>
    </source>
</evidence>
<sequence>MADSDDVTILIADEAALCLLAEDVAMALRKGDVIALSGDLGAGKTTFARYVLRALADDPELEVPSPTFTLAQGYDFGRLTVTHFDLYRLADPDELEEVGLDEAMLTGAALIEWPDRAEGRLPVDRLELSLEERDDPNARMVTLSAPSGSWKTRLERSLSLRRFLDDAGWTAAVRRFLQGDASTRSYERIRRDSQNAVAMNAPAQPDGPPVQDGLPYSRIAHLAEDVRPFVAVGETLRDAGFSAPRVLAADLDAGFLLLEDLGTEGVIDAAGPIPERYLAAVEVLAALHGRNLPEEIALADGTSHRVPPFDRRGLTIEISLLIDWYLPHVTGAPADAATRQAFFAAWEEPFAALEATESSWVLRDFHSPNLIWLPQRKGIAHIGLLDYQDALIGPAAYDVASLTQDARITVPEALEVALLDRYIALRRKQDPGFDEPAFRTAHAIAAAQRATKVLGIFARLNDRDGKPDYLKHFPRLKNYLKRSLKHPVLSAVRLWYDSVLQSDLNGPSGS</sequence>
<dbReference type="InterPro" id="IPR002575">
    <property type="entry name" value="Aminoglycoside_PTrfase"/>
</dbReference>
<keyword evidence="8" id="KW-0067">ATP-binding</keyword>
<dbReference type="Gene3D" id="3.40.50.300">
    <property type="entry name" value="P-loop containing nucleotide triphosphate hydrolases"/>
    <property type="match status" value="1"/>
</dbReference>
<evidence type="ECO:0000313" key="12">
    <source>
        <dbReference type="EMBL" id="MCW2308799.1"/>
    </source>
</evidence>
<dbReference type="InterPro" id="IPR012180">
    <property type="entry name" value="Bifunc_ATPase/PTrfase"/>
</dbReference>
<dbReference type="InterPro" id="IPR027417">
    <property type="entry name" value="P-loop_NTPase"/>
</dbReference>
<accession>A0ABT3HEH8</accession>
<evidence type="ECO:0000256" key="8">
    <source>
        <dbReference type="ARBA" id="ARBA00022840"/>
    </source>
</evidence>
<name>A0ABT3HEH8_9HYPH</name>
<evidence type="ECO:0000256" key="9">
    <source>
        <dbReference type="ARBA" id="ARBA00022842"/>
    </source>
</evidence>
<dbReference type="EMBL" id="JAOQNS010000009">
    <property type="protein sequence ID" value="MCW2308799.1"/>
    <property type="molecule type" value="Genomic_DNA"/>
</dbReference>
<dbReference type="Proteomes" id="UP001209755">
    <property type="component" value="Unassembled WGS sequence"/>
</dbReference>
<dbReference type="InterPro" id="IPR003442">
    <property type="entry name" value="T6A_TsaE"/>
</dbReference>
<dbReference type="Gene3D" id="3.90.1200.10">
    <property type="match status" value="1"/>
</dbReference>
<dbReference type="RefSeq" id="WP_264602403.1">
    <property type="nucleotide sequence ID" value="NZ_JAOQNS010000009.1"/>
</dbReference>
<keyword evidence="6" id="KW-0479">Metal-binding</keyword>
<dbReference type="SUPFAM" id="SSF52540">
    <property type="entry name" value="P-loop containing nucleoside triphosphate hydrolases"/>
    <property type="match status" value="1"/>
</dbReference>
<keyword evidence="4" id="KW-0963">Cytoplasm</keyword>
<dbReference type="SUPFAM" id="SSF56112">
    <property type="entry name" value="Protein kinase-like (PK-like)"/>
    <property type="match status" value="1"/>
</dbReference>
<reference evidence="13" key="1">
    <citation type="submission" date="2023-07" db="EMBL/GenBank/DDBJ databases">
        <title>Genome sequencing of Purple Non-Sulfur Bacteria from various extreme environments.</title>
        <authorList>
            <person name="Mayer M."/>
        </authorList>
    </citation>
    <scope>NUCLEOTIDE SEQUENCE [LARGE SCALE GENOMIC DNA]</scope>
    <source>
        <strain evidence="13">DSM 17935</strain>
    </source>
</reference>
<keyword evidence="9" id="KW-0460">Magnesium</keyword>
<dbReference type="Pfam" id="PF02367">
    <property type="entry name" value="TsaE"/>
    <property type="match status" value="1"/>
</dbReference>
<dbReference type="GO" id="GO:0016740">
    <property type="term" value="F:transferase activity"/>
    <property type="evidence" value="ECO:0007669"/>
    <property type="project" value="UniProtKB-KW"/>
</dbReference>
<dbReference type="NCBIfam" id="TIGR00150">
    <property type="entry name" value="T6A_YjeE"/>
    <property type="match status" value="1"/>
</dbReference>
<evidence type="ECO:0000313" key="13">
    <source>
        <dbReference type="Proteomes" id="UP001209755"/>
    </source>
</evidence>
<dbReference type="Gene3D" id="3.30.200.20">
    <property type="entry name" value="Phosphorylase Kinase, domain 1"/>
    <property type="match status" value="1"/>
</dbReference>